<dbReference type="InterPro" id="IPR012674">
    <property type="entry name" value="Calycin"/>
</dbReference>
<accession>A0AAD8ACV4</accession>
<proteinExistence type="predicted"/>
<name>A0AAD8ACV4_DIPPU</name>
<reference evidence="1" key="2">
    <citation type="submission" date="2023-05" db="EMBL/GenBank/DDBJ databases">
        <authorList>
            <person name="Fouks B."/>
        </authorList>
    </citation>
    <scope>NUCLEOTIDE SEQUENCE</scope>
    <source>
        <strain evidence="1">Stay&amp;Tobe</strain>
        <tissue evidence="1">Testes</tissue>
    </source>
</reference>
<dbReference type="AlphaFoldDB" id="A0AAD8ACV4"/>
<dbReference type="EMBL" id="JASPKZ010001978">
    <property type="protein sequence ID" value="KAJ9596614.1"/>
    <property type="molecule type" value="Genomic_DNA"/>
</dbReference>
<protein>
    <submittedName>
        <fullName evidence="1">Uncharacterized protein</fullName>
    </submittedName>
</protein>
<sequence>FEGTWYISASSPSLFPENDHIKQDLNNVDEEKKEVSGTQTFNINGTSSEHKIRMISGGANVTVIFSDEDGDFSGVYELIAVDDKFFIDYGKPSADSDGITVIHYSDECPDDETQEKVKEALKKACLDFADFSQDEKIDCNSK</sequence>
<organism evidence="1 2">
    <name type="scientific">Diploptera punctata</name>
    <name type="common">Pacific beetle cockroach</name>
    <dbReference type="NCBI Taxonomy" id="6984"/>
    <lineage>
        <taxon>Eukaryota</taxon>
        <taxon>Metazoa</taxon>
        <taxon>Ecdysozoa</taxon>
        <taxon>Arthropoda</taxon>
        <taxon>Hexapoda</taxon>
        <taxon>Insecta</taxon>
        <taxon>Pterygota</taxon>
        <taxon>Neoptera</taxon>
        <taxon>Polyneoptera</taxon>
        <taxon>Dictyoptera</taxon>
        <taxon>Blattodea</taxon>
        <taxon>Blaberoidea</taxon>
        <taxon>Blaberidae</taxon>
        <taxon>Diplopterinae</taxon>
        <taxon>Diploptera</taxon>
    </lineage>
</organism>
<dbReference type="SUPFAM" id="SSF50814">
    <property type="entry name" value="Lipocalins"/>
    <property type="match status" value="1"/>
</dbReference>
<dbReference type="Gene3D" id="2.40.128.20">
    <property type="match status" value="1"/>
</dbReference>
<keyword evidence="2" id="KW-1185">Reference proteome</keyword>
<gene>
    <name evidence="1" type="ORF">L9F63_012373</name>
</gene>
<feature type="non-terminal residue" evidence="1">
    <location>
        <position position="1"/>
    </location>
</feature>
<dbReference type="Proteomes" id="UP001233999">
    <property type="component" value="Unassembled WGS sequence"/>
</dbReference>
<evidence type="ECO:0000313" key="1">
    <source>
        <dbReference type="EMBL" id="KAJ9596614.1"/>
    </source>
</evidence>
<reference evidence="1" key="1">
    <citation type="journal article" date="2023" name="IScience">
        <title>Live-bearing cockroach genome reveals convergent evolutionary mechanisms linked to viviparity in insects and beyond.</title>
        <authorList>
            <person name="Fouks B."/>
            <person name="Harrison M.C."/>
            <person name="Mikhailova A.A."/>
            <person name="Marchal E."/>
            <person name="English S."/>
            <person name="Carruthers M."/>
            <person name="Jennings E.C."/>
            <person name="Chiamaka E.L."/>
            <person name="Frigard R.A."/>
            <person name="Pippel M."/>
            <person name="Attardo G.M."/>
            <person name="Benoit J.B."/>
            <person name="Bornberg-Bauer E."/>
            <person name="Tobe S.S."/>
        </authorList>
    </citation>
    <scope>NUCLEOTIDE SEQUENCE</scope>
    <source>
        <strain evidence="1">Stay&amp;Tobe</strain>
    </source>
</reference>
<evidence type="ECO:0000313" key="2">
    <source>
        <dbReference type="Proteomes" id="UP001233999"/>
    </source>
</evidence>
<comment type="caution">
    <text evidence="1">The sequence shown here is derived from an EMBL/GenBank/DDBJ whole genome shotgun (WGS) entry which is preliminary data.</text>
</comment>